<sequence>MAGPQLPLRCFPRVAARLCVTTRAAAANMRAAEDGHVQQEEAREEIWRAQVCVHAYMHGVRRARFALAGGAAAGLDVDLDVDVDVDVAVEVATDVDVDVADTTRSERRLRQDP</sequence>
<keyword evidence="2" id="KW-1185">Reference proteome</keyword>
<reference evidence="1 2" key="1">
    <citation type="submission" date="2017-12" db="EMBL/GenBank/DDBJ databases">
        <title>Sequencing, de novo assembly and annotation of complete genome of a new Thraustochytrid species, strain FCC1311.</title>
        <authorList>
            <person name="Sedici K."/>
            <person name="Godart F."/>
            <person name="Aiese Cigliano R."/>
            <person name="Sanseverino W."/>
            <person name="Barakat M."/>
            <person name="Ortet P."/>
            <person name="Marechal E."/>
            <person name="Cagnac O."/>
            <person name="Amato A."/>
        </authorList>
    </citation>
    <scope>NUCLEOTIDE SEQUENCE [LARGE SCALE GENOMIC DNA]</scope>
</reference>
<comment type="caution">
    <text evidence="1">The sequence shown here is derived from an EMBL/GenBank/DDBJ whole genome shotgun (WGS) entry which is preliminary data.</text>
</comment>
<dbReference type="AlphaFoldDB" id="A0A2R5GRK4"/>
<dbReference type="InParanoid" id="A0A2R5GRK4"/>
<dbReference type="Proteomes" id="UP000241890">
    <property type="component" value="Unassembled WGS sequence"/>
</dbReference>
<dbReference type="EMBL" id="BEYU01000160">
    <property type="protein sequence ID" value="GBG33516.1"/>
    <property type="molecule type" value="Genomic_DNA"/>
</dbReference>
<evidence type="ECO:0000313" key="1">
    <source>
        <dbReference type="EMBL" id="GBG33516.1"/>
    </source>
</evidence>
<name>A0A2R5GRK4_9STRA</name>
<protein>
    <submittedName>
        <fullName evidence="1">Uncharacterized protein</fullName>
    </submittedName>
</protein>
<proteinExistence type="predicted"/>
<organism evidence="1 2">
    <name type="scientific">Hondaea fermentalgiana</name>
    <dbReference type="NCBI Taxonomy" id="2315210"/>
    <lineage>
        <taxon>Eukaryota</taxon>
        <taxon>Sar</taxon>
        <taxon>Stramenopiles</taxon>
        <taxon>Bigyra</taxon>
        <taxon>Labyrinthulomycetes</taxon>
        <taxon>Thraustochytrida</taxon>
        <taxon>Thraustochytriidae</taxon>
        <taxon>Hondaea</taxon>
    </lineage>
</organism>
<evidence type="ECO:0000313" key="2">
    <source>
        <dbReference type="Proteomes" id="UP000241890"/>
    </source>
</evidence>
<accession>A0A2R5GRK4</accession>
<gene>
    <name evidence="1" type="ORF">FCC1311_097392</name>
</gene>